<dbReference type="Proteomes" id="UP001165063">
    <property type="component" value="Unassembled WGS sequence"/>
</dbReference>
<dbReference type="SUPFAM" id="SSF52047">
    <property type="entry name" value="RNI-like"/>
    <property type="match status" value="1"/>
</dbReference>
<organism evidence="1 2">
    <name type="scientific">Ambrosiozyma monospora</name>
    <name type="common">Yeast</name>
    <name type="synonym">Endomycopsis monosporus</name>
    <dbReference type="NCBI Taxonomy" id="43982"/>
    <lineage>
        <taxon>Eukaryota</taxon>
        <taxon>Fungi</taxon>
        <taxon>Dikarya</taxon>
        <taxon>Ascomycota</taxon>
        <taxon>Saccharomycotina</taxon>
        <taxon>Pichiomycetes</taxon>
        <taxon>Pichiales</taxon>
        <taxon>Pichiaceae</taxon>
        <taxon>Ambrosiozyma</taxon>
    </lineage>
</organism>
<protein>
    <submittedName>
        <fullName evidence="1">Unnamed protein product</fullName>
    </submittedName>
</protein>
<name>A0A9W6YSP3_AMBMO</name>
<reference evidence="1" key="1">
    <citation type="submission" date="2023-04" db="EMBL/GenBank/DDBJ databases">
        <title>Ambrosiozyma monospora NBRC 1965.</title>
        <authorList>
            <person name="Ichikawa N."/>
            <person name="Sato H."/>
            <person name="Tonouchi N."/>
        </authorList>
    </citation>
    <scope>NUCLEOTIDE SEQUENCE</scope>
    <source>
        <strain evidence="1">NBRC 1965</strain>
    </source>
</reference>
<comment type="caution">
    <text evidence="1">The sequence shown here is derived from an EMBL/GenBank/DDBJ whole genome shotgun (WGS) entry which is preliminary data.</text>
</comment>
<proteinExistence type="predicted"/>
<evidence type="ECO:0000313" key="2">
    <source>
        <dbReference type="Proteomes" id="UP001165063"/>
    </source>
</evidence>
<evidence type="ECO:0000313" key="1">
    <source>
        <dbReference type="EMBL" id="GMG19222.1"/>
    </source>
</evidence>
<gene>
    <name evidence="1" type="ORF">Amon01_000029800</name>
</gene>
<dbReference type="EMBL" id="BSXU01000087">
    <property type="protein sequence ID" value="GMG19222.1"/>
    <property type="molecule type" value="Genomic_DNA"/>
</dbReference>
<keyword evidence="2" id="KW-1185">Reference proteome</keyword>
<accession>A0A9W6YSP3</accession>
<dbReference type="AlphaFoldDB" id="A0A9W6YSP3"/>
<sequence length="647" mass="74514">MTQQILLNSPSKKTQFNIQTFDHLDLIHSNPTLVDKFQYIINELEPSLILNIYSIVIINNHTFNSWIPELGQDALLDITFNHVLANCELKIYHQSFTLYHKPSLKMKVLCKPLQNNIANLSILQNFMVKEGGYVRKLILEEQPRESVNGILSNGCYHELSVNTLELLFQLPVQIYSKLTFLTIRDDDFHIRKMRLLVNGKRLPNLKSCVFDMSEPGFCCLENLKLISSLKTLENLLLVIRRPIRYLSAREKIAINQLLKMKHICLKVRFANHYKGTDNLLRGNVSGKVVPGWETNYAKLIPSIQQLSIDDYDQHKEWNANNLPQYPALEKLSLTYKDQLKITGSHLKSQSLKNLRIIMRSANQHNMALNFKLLHKLEKVTLVGLALTPQSLNSLPDSVKILKVVDALNVVNFKLPKMLQKFTWIDHQTGNSIPELYNLKTLDNLTHFTVNCSIMESYGKLSHQLPKSLVILDIVIRERFGTDCIDQLSFNVKHLEFNMCSQHTEWNLQFLPVGVSVMRIEKDVQLEINFHEDRTIKKNYRALGIVAIYSLFSTSGRASYVDLRAANIDLIKSINISVEPNRNVVLRLNDFPKCLNGISFLNSECDEEFEDGDEELMLEIEIPKVNGMMKCCGLYTKFSKYVKEIFSE</sequence>